<sequence>MLVDYFVTGAGWSIERARDGVITAWLKAGDIAPYLYFTAIGHTPSNAVARLIARMMIKGEEPGADGFEDLPFGLKLTGDMRGRPDQLAELRKFLGVRHSMTLSKGRKKSGAASYSGAADDEASDLASTVKVGKRMIATRTIRQAREQIERDLDAGRFPKILSSLISLN</sequence>
<comment type="caution">
    <text evidence="1">The sequence shown here is derived from an EMBL/GenBank/DDBJ whole genome shotgun (WGS) entry which is preliminary data.</text>
</comment>
<evidence type="ECO:0000313" key="2">
    <source>
        <dbReference type="Proteomes" id="UP001595557"/>
    </source>
</evidence>
<dbReference type="RefSeq" id="WP_207468234.1">
    <property type="nucleotide sequence ID" value="NZ_JAFNAW010000019.1"/>
</dbReference>
<dbReference type="Proteomes" id="UP001595557">
    <property type="component" value="Unassembled WGS sequence"/>
</dbReference>
<evidence type="ECO:0000313" key="1">
    <source>
        <dbReference type="EMBL" id="MFC3167304.1"/>
    </source>
</evidence>
<protein>
    <submittedName>
        <fullName evidence="1">Uncharacterized protein</fullName>
    </submittedName>
</protein>
<proteinExistence type="predicted"/>
<accession>A0ABV7I9I5</accession>
<dbReference type="EMBL" id="JBHRTE010000022">
    <property type="protein sequence ID" value="MFC3167304.1"/>
    <property type="molecule type" value="Genomic_DNA"/>
</dbReference>
<keyword evidence="2" id="KW-1185">Reference proteome</keyword>
<organism evidence="1 2">
    <name type="scientific">Paracoccus fontiphilus</name>
    <dbReference type="NCBI Taxonomy" id="1815556"/>
    <lineage>
        <taxon>Bacteria</taxon>
        <taxon>Pseudomonadati</taxon>
        <taxon>Pseudomonadota</taxon>
        <taxon>Alphaproteobacteria</taxon>
        <taxon>Rhodobacterales</taxon>
        <taxon>Paracoccaceae</taxon>
        <taxon>Paracoccus</taxon>
    </lineage>
</organism>
<gene>
    <name evidence="1" type="ORF">ACFOD7_04495</name>
</gene>
<reference evidence="2" key="1">
    <citation type="journal article" date="2019" name="Int. J. Syst. Evol. Microbiol.">
        <title>The Global Catalogue of Microorganisms (GCM) 10K type strain sequencing project: providing services to taxonomists for standard genome sequencing and annotation.</title>
        <authorList>
            <consortium name="The Broad Institute Genomics Platform"/>
            <consortium name="The Broad Institute Genome Sequencing Center for Infectious Disease"/>
            <person name="Wu L."/>
            <person name="Ma J."/>
        </authorList>
    </citation>
    <scope>NUCLEOTIDE SEQUENCE [LARGE SCALE GENOMIC DNA]</scope>
    <source>
        <strain evidence="2">KCTC 52239</strain>
    </source>
</reference>
<name>A0ABV7I9I5_9RHOB</name>